<dbReference type="Proteomes" id="UP000007129">
    <property type="component" value="Unassembled WGS sequence"/>
</dbReference>
<comment type="caution">
    <text evidence="3">The sequence shown here is derived from an EMBL/GenBank/DDBJ whole genome shotgun (WGS) entry which is preliminary data.</text>
</comment>
<feature type="region of interest" description="Disordered" evidence="1">
    <location>
        <begin position="91"/>
        <end position="120"/>
    </location>
</feature>
<reference evidence="3 4" key="1">
    <citation type="journal article" date="2012" name="BMC Genomics">
        <title>Tools to kill: Genome of one of the most destructive plant pathogenic fungi Macrophomina phaseolina.</title>
        <authorList>
            <person name="Islam M.S."/>
            <person name="Haque M.S."/>
            <person name="Islam M.M."/>
            <person name="Emdad E.M."/>
            <person name="Halim A."/>
            <person name="Hossen Q.M.M."/>
            <person name="Hossain M.Z."/>
            <person name="Ahmed B."/>
            <person name="Rahim S."/>
            <person name="Rahman M.S."/>
            <person name="Alam M.M."/>
            <person name="Hou S."/>
            <person name="Wan X."/>
            <person name="Saito J.A."/>
            <person name="Alam M."/>
        </authorList>
    </citation>
    <scope>NUCLEOTIDE SEQUENCE [LARGE SCALE GENOMIC DNA]</scope>
    <source>
        <strain evidence="3 4">MS6</strain>
    </source>
</reference>
<dbReference type="EMBL" id="AHHD01000218">
    <property type="protein sequence ID" value="EKG18038.1"/>
    <property type="molecule type" value="Genomic_DNA"/>
</dbReference>
<feature type="signal peptide" evidence="2">
    <location>
        <begin position="1"/>
        <end position="27"/>
    </location>
</feature>
<proteinExistence type="predicted"/>
<evidence type="ECO:0008006" key="5">
    <source>
        <dbReference type="Google" id="ProtNLM"/>
    </source>
</evidence>
<organism evidence="3 4">
    <name type="scientific">Macrophomina phaseolina (strain MS6)</name>
    <name type="common">Charcoal rot fungus</name>
    <dbReference type="NCBI Taxonomy" id="1126212"/>
    <lineage>
        <taxon>Eukaryota</taxon>
        <taxon>Fungi</taxon>
        <taxon>Dikarya</taxon>
        <taxon>Ascomycota</taxon>
        <taxon>Pezizomycotina</taxon>
        <taxon>Dothideomycetes</taxon>
        <taxon>Dothideomycetes incertae sedis</taxon>
        <taxon>Botryosphaeriales</taxon>
        <taxon>Botryosphaeriaceae</taxon>
        <taxon>Macrophomina</taxon>
    </lineage>
</organism>
<feature type="chain" id="PRO_5003864262" description="Secreted protein" evidence="2">
    <location>
        <begin position="28"/>
        <end position="148"/>
    </location>
</feature>
<protein>
    <recommendedName>
        <fullName evidence="5">Secreted protein</fullName>
    </recommendedName>
</protein>
<dbReference type="VEuPathDB" id="FungiDB:MPH_04728"/>
<dbReference type="InParanoid" id="K2RTI8"/>
<name>K2RTI8_MACPH</name>
<keyword evidence="2" id="KW-0732">Signal</keyword>
<dbReference type="HOGENOM" id="CLU_1759157_0_0_1"/>
<dbReference type="AlphaFoldDB" id="K2RTI8"/>
<evidence type="ECO:0000313" key="4">
    <source>
        <dbReference type="Proteomes" id="UP000007129"/>
    </source>
</evidence>
<evidence type="ECO:0000256" key="1">
    <source>
        <dbReference type="SAM" id="MobiDB-lite"/>
    </source>
</evidence>
<feature type="compositionally biased region" description="Low complexity" evidence="1">
    <location>
        <begin position="91"/>
        <end position="113"/>
    </location>
</feature>
<gene>
    <name evidence="3" type="ORF">MPH_04728</name>
</gene>
<evidence type="ECO:0000313" key="3">
    <source>
        <dbReference type="EMBL" id="EKG18038.1"/>
    </source>
</evidence>
<accession>K2RTI8</accession>
<evidence type="ECO:0000256" key="2">
    <source>
        <dbReference type="SAM" id="SignalP"/>
    </source>
</evidence>
<sequence length="148" mass="15925">MSSGCCFTGSSCTSTLVLLAVSQVGIAGSASSLNFLSLETSKVAYCGTLVWFHPGPEYIGGGCDWYCWLLGKAEGGGDSTRLWPFRGPGQQALQQLRQPQQHSAPQQRQRAQQYSSEKTMRPPIMMAAMTGHLRIGLAPPQGCFPNGR</sequence>